<dbReference type="SMART" id="SM00267">
    <property type="entry name" value="GGDEF"/>
    <property type="match status" value="1"/>
</dbReference>
<evidence type="ECO:0000256" key="2">
    <source>
        <dbReference type="ARBA" id="ARBA00012528"/>
    </source>
</evidence>
<dbReference type="InterPro" id="IPR011110">
    <property type="entry name" value="Reg_prop"/>
</dbReference>
<dbReference type="CDD" id="cd01949">
    <property type="entry name" value="GGDEF"/>
    <property type="match status" value="1"/>
</dbReference>
<dbReference type="PANTHER" id="PTHR45138">
    <property type="entry name" value="REGULATORY COMPONENTS OF SENSORY TRANSDUCTION SYSTEM"/>
    <property type="match status" value="1"/>
</dbReference>
<evidence type="ECO:0000256" key="3">
    <source>
        <dbReference type="ARBA" id="ARBA00034247"/>
    </source>
</evidence>
<reference evidence="7 8" key="1">
    <citation type="submission" date="2018-05" db="EMBL/GenBank/DDBJ databases">
        <title>Draft genome sequence of Rhodanobacter denitrificans Yn1 isolated from gold copper mine.</title>
        <authorList>
            <person name="Yang N."/>
            <person name="Mazhar H.S."/>
            <person name="Rensing C."/>
        </authorList>
    </citation>
    <scope>NUCLEOTIDE SEQUENCE [LARGE SCALE GENOMIC DNA]</scope>
    <source>
        <strain evidence="7 8">Yn1</strain>
    </source>
</reference>
<dbReference type="NCBIfam" id="TIGR00254">
    <property type="entry name" value="GGDEF"/>
    <property type="match status" value="1"/>
</dbReference>
<evidence type="ECO:0000256" key="4">
    <source>
        <dbReference type="SAM" id="MobiDB-lite"/>
    </source>
</evidence>
<dbReference type="OrthoDB" id="176203at2"/>
<evidence type="ECO:0000259" key="6">
    <source>
        <dbReference type="PROSITE" id="PS50887"/>
    </source>
</evidence>
<name>A0A368KBA9_9GAMM</name>
<dbReference type="InterPro" id="IPR043128">
    <property type="entry name" value="Rev_trsase/Diguanyl_cyclase"/>
</dbReference>
<dbReference type="Gene3D" id="2.130.10.10">
    <property type="entry name" value="YVTN repeat-like/Quinoprotein amine dehydrogenase"/>
    <property type="match status" value="2"/>
</dbReference>
<dbReference type="GO" id="GO:0043709">
    <property type="term" value="P:cell adhesion involved in single-species biofilm formation"/>
    <property type="evidence" value="ECO:0007669"/>
    <property type="project" value="TreeGrafter"/>
</dbReference>
<dbReference type="EMBL" id="QFWQ01000007">
    <property type="protein sequence ID" value="RCS29221.1"/>
    <property type="molecule type" value="Genomic_DNA"/>
</dbReference>
<dbReference type="SUPFAM" id="SSF63829">
    <property type="entry name" value="Calcium-dependent phosphotriesterase"/>
    <property type="match status" value="1"/>
</dbReference>
<keyword evidence="5" id="KW-0812">Transmembrane</keyword>
<dbReference type="InterPro" id="IPR000160">
    <property type="entry name" value="GGDEF_dom"/>
</dbReference>
<dbReference type="Gene3D" id="3.30.70.270">
    <property type="match status" value="1"/>
</dbReference>
<evidence type="ECO:0000313" key="8">
    <source>
        <dbReference type="Proteomes" id="UP000252387"/>
    </source>
</evidence>
<dbReference type="InterPro" id="IPR029787">
    <property type="entry name" value="Nucleotide_cyclase"/>
</dbReference>
<dbReference type="GO" id="GO:1902201">
    <property type="term" value="P:negative regulation of bacterial-type flagellum-dependent cell motility"/>
    <property type="evidence" value="ECO:0007669"/>
    <property type="project" value="TreeGrafter"/>
</dbReference>
<dbReference type="SUPFAM" id="SSF55073">
    <property type="entry name" value="Nucleotide cyclase"/>
    <property type="match status" value="1"/>
</dbReference>
<dbReference type="Proteomes" id="UP000252387">
    <property type="component" value="Unassembled WGS sequence"/>
</dbReference>
<feature type="domain" description="GGDEF" evidence="6">
    <location>
        <begin position="826"/>
        <end position="964"/>
    </location>
</feature>
<accession>A0A368KBA9</accession>
<dbReference type="Gene3D" id="2.60.40.10">
    <property type="entry name" value="Immunoglobulins"/>
    <property type="match status" value="1"/>
</dbReference>
<dbReference type="InterPro" id="IPR050469">
    <property type="entry name" value="Diguanylate_Cyclase"/>
</dbReference>
<comment type="caution">
    <text evidence="7">The sequence shown here is derived from an EMBL/GenBank/DDBJ whole genome shotgun (WGS) entry which is preliminary data.</text>
</comment>
<proteinExistence type="predicted"/>
<keyword evidence="5" id="KW-1133">Transmembrane helix</keyword>
<protein>
    <recommendedName>
        <fullName evidence="2">diguanylate cyclase</fullName>
        <ecNumber evidence="2">2.7.7.65</ecNumber>
    </recommendedName>
</protein>
<comment type="cofactor">
    <cofactor evidence="1">
        <name>Mg(2+)</name>
        <dbReference type="ChEBI" id="CHEBI:18420"/>
    </cofactor>
</comment>
<dbReference type="PROSITE" id="PS50887">
    <property type="entry name" value="GGDEF"/>
    <property type="match status" value="1"/>
</dbReference>
<keyword evidence="8" id="KW-1185">Reference proteome</keyword>
<dbReference type="FunFam" id="3.30.70.270:FF:000001">
    <property type="entry name" value="Diguanylate cyclase domain protein"/>
    <property type="match status" value="1"/>
</dbReference>
<dbReference type="PANTHER" id="PTHR45138:SF9">
    <property type="entry name" value="DIGUANYLATE CYCLASE DGCM-RELATED"/>
    <property type="match status" value="1"/>
</dbReference>
<dbReference type="Pfam" id="PF00990">
    <property type="entry name" value="GGDEF"/>
    <property type="match status" value="1"/>
</dbReference>
<dbReference type="InterPro" id="IPR011123">
    <property type="entry name" value="Y_Y_Y"/>
</dbReference>
<dbReference type="EC" id="2.7.7.65" evidence="2"/>
<sequence>MARVSYTILFTVVICISGMRAALGMDPQVPFHAFVLDHWGVEQGLPQITVLDIAEDRAGFLWINTQAAVARFDGTRFVTFDRAGTGVDTSMLAVAWADPQGQVWFGGAHGLLRERHGRFIALGGDTVNAIIDAGDGTPLLATAKGLARVRNDRIEAVPGYSGAAFSLLRDGSSLWIGGLGRVCRLDPAASLPAATCVEQGAGSQPVAISRMAGTRRSGLWLGTRLGLMRLDGDRIVPSGLGAGLDTTGIESLLVDRGGTLWIGTVPALYRHLPGGSLEQIGDDDLVRHPWVRALFEDHAGNLWMGTQIDGLYRVWNGWTRRVSSSDGVDDTLVWSIVRAPQGGIVLGTNSGVQLFDGKRVHPLIPGSTLPNPSAYELFHDHRGRLWVGTRAGIAVFDHGRKVTPPALAALDNLRIDNIREVADDDFWIGSSEGLYRWRQGSLVRADPGASSAAAIIRSILPLAPDHLYLGTEDGVREWHDGKLEEPAWARPLRGHFVTRLAMLGPGLLGVATSDAGIGVMVDGQLRMTGQKDGLPSDNAWTLDVIGSDLYVGSIAGAWRLPLAQLPRPGSPARRVAPQRIAGEERSSRVNSGRCCNGGASARSLVDGDIIWYSTTDGALGVDTRALGPLPRPPPAMIESVERAGRQFLDDGFKPHEGARDLAIHYTAPYLHPGTLSFRYRLEGYDTAWQDAGERRIAFYTHLPPGSYRFRVAATVSGASGYGVEADLPIGITPYWYERTWVRLAAILLLGLVVALLLGWSMRSQRRRNAWLEAQVAQRTEQLTRAVERLRVTNLALAEESHTDALTSLHNRRYLLKHLPGVLAADACIGVLQIDIDYFKEINDSYGHAVGDAVLRELGHMLAAARRDSDITVRWGGEEFLLLLADVDAAGALGIAERLRREITAQAFPDGRGGSVRLTCSIGFSMHPLAMHADDHTFEIALELADLALYRAKQEGRNVSVGLVASTPLPADVLCVPFGPQLDALLAAGRLRWVREAS</sequence>
<dbReference type="InterPro" id="IPR015943">
    <property type="entry name" value="WD40/YVTN_repeat-like_dom_sf"/>
</dbReference>
<dbReference type="Pfam" id="PF07495">
    <property type="entry name" value="Y_Y_Y"/>
    <property type="match status" value="1"/>
</dbReference>
<dbReference type="GO" id="GO:0052621">
    <property type="term" value="F:diguanylate cyclase activity"/>
    <property type="evidence" value="ECO:0007669"/>
    <property type="project" value="UniProtKB-EC"/>
</dbReference>
<feature type="region of interest" description="Disordered" evidence="4">
    <location>
        <begin position="568"/>
        <end position="592"/>
    </location>
</feature>
<dbReference type="GO" id="GO:0005886">
    <property type="term" value="C:plasma membrane"/>
    <property type="evidence" value="ECO:0007669"/>
    <property type="project" value="TreeGrafter"/>
</dbReference>
<feature type="transmembrane region" description="Helical" evidence="5">
    <location>
        <begin position="740"/>
        <end position="759"/>
    </location>
</feature>
<evidence type="ECO:0000313" key="7">
    <source>
        <dbReference type="EMBL" id="RCS29221.1"/>
    </source>
</evidence>
<comment type="catalytic activity">
    <reaction evidence="3">
        <text>2 GTP = 3',3'-c-di-GMP + 2 diphosphate</text>
        <dbReference type="Rhea" id="RHEA:24898"/>
        <dbReference type="ChEBI" id="CHEBI:33019"/>
        <dbReference type="ChEBI" id="CHEBI:37565"/>
        <dbReference type="ChEBI" id="CHEBI:58805"/>
        <dbReference type="EC" id="2.7.7.65"/>
    </reaction>
</comment>
<dbReference type="RefSeq" id="WP_114343967.1">
    <property type="nucleotide sequence ID" value="NZ_QFWQ01000007.1"/>
</dbReference>
<evidence type="ECO:0000256" key="5">
    <source>
        <dbReference type="SAM" id="Phobius"/>
    </source>
</evidence>
<dbReference type="InterPro" id="IPR013783">
    <property type="entry name" value="Ig-like_fold"/>
</dbReference>
<dbReference type="Pfam" id="PF07494">
    <property type="entry name" value="Reg_prop"/>
    <property type="match status" value="1"/>
</dbReference>
<evidence type="ECO:0000256" key="1">
    <source>
        <dbReference type="ARBA" id="ARBA00001946"/>
    </source>
</evidence>
<keyword evidence="5" id="KW-0472">Membrane</keyword>
<dbReference type="AlphaFoldDB" id="A0A368KBA9"/>
<organism evidence="7 8">
    <name type="scientific">Rhodanobacter denitrificans</name>
    <dbReference type="NCBI Taxonomy" id="666685"/>
    <lineage>
        <taxon>Bacteria</taxon>
        <taxon>Pseudomonadati</taxon>
        <taxon>Pseudomonadota</taxon>
        <taxon>Gammaproteobacteria</taxon>
        <taxon>Lysobacterales</taxon>
        <taxon>Rhodanobacteraceae</taxon>
        <taxon>Rhodanobacter</taxon>
    </lineage>
</organism>
<gene>
    <name evidence="7" type="ORF">DEO45_12010</name>
</gene>